<feature type="coiled-coil region" evidence="1">
    <location>
        <begin position="147"/>
        <end position="174"/>
    </location>
</feature>
<dbReference type="AlphaFoldDB" id="A0A2N9HP82"/>
<accession>A0A2N9HP82</accession>
<evidence type="ECO:0000256" key="1">
    <source>
        <dbReference type="SAM" id="Coils"/>
    </source>
</evidence>
<gene>
    <name evidence="3" type="ORF">FSB_LOCUS41657</name>
</gene>
<organism evidence="3">
    <name type="scientific">Fagus sylvatica</name>
    <name type="common">Beechnut</name>
    <dbReference type="NCBI Taxonomy" id="28930"/>
    <lineage>
        <taxon>Eukaryota</taxon>
        <taxon>Viridiplantae</taxon>
        <taxon>Streptophyta</taxon>
        <taxon>Embryophyta</taxon>
        <taxon>Tracheophyta</taxon>
        <taxon>Spermatophyta</taxon>
        <taxon>Magnoliopsida</taxon>
        <taxon>eudicotyledons</taxon>
        <taxon>Gunneridae</taxon>
        <taxon>Pentapetalae</taxon>
        <taxon>rosids</taxon>
        <taxon>fabids</taxon>
        <taxon>Fagales</taxon>
        <taxon>Fagaceae</taxon>
        <taxon>Fagus</taxon>
    </lineage>
</organism>
<keyword evidence="1" id="KW-0175">Coiled coil</keyword>
<dbReference type="EMBL" id="OIVN01003816">
    <property type="protein sequence ID" value="SPD13775.1"/>
    <property type="molecule type" value="Genomic_DNA"/>
</dbReference>
<evidence type="ECO:0000313" key="3">
    <source>
        <dbReference type="EMBL" id="SPD13775.1"/>
    </source>
</evidence>
<evidence type="ECO:0000259" key="2">
    <source>
        <dbReference type="Pfam" id="PF03732"/>
    </source>
</evidence>
<reference evidence="3" key="1">
    <citation type="submission" date="2018-02" db="EMBL/GenBank/DDBJ databases">
        <authorList>
            <person name="Cohen D.B."/>
            <person name="Kent A.D."/>
        </authorList>
    </citation>
    <scope>NUCLEOTIDE SEQUENCE</scope>
</reference>
<sequence>MKELLWAIWKHKGDKALKTVAVVFPNAMRYIHDYHVANVVPDRLAPSLGRAKVVWSAPMEGAMSGLLEYGSDAVKAEALVALRAIEFAADVCPFNMIFEGDCLQNAMLQLIVLLNLLETLLAIRAIHMASTRSTTPADRFTALEISSHNIQLKLEEYHEEVSRLSNDMAALTKAVAQLIHDNNEVFDEALAKLCQTGTVREYQTQFEQLAARVHIWTEQALVESYIGGLKEEIRSEIKLFRPTSLLHATSLARLLEYKLQRFRQPPQPSVEIEVQVPKDVASTFVQEEVNVEPKQQADEKKVLLENEKKEDTKLDEADKIDIITFSAAENKYASFATLISHIDFVIPEIFNNVVEHQNFLFVVLPKVIPDLKQASSVKIVILRHFKTRGRVFSNNHVDDATWAKYLDLQLQFSHLNLEDKIHIQGGWNVMTRIK</sequence>
<name>A0A2N9HP82_FAGSY</name>
<feature type="domain" description="Retrotransposon gag" evidence="2">
    <location>
        <begin position="187"/>
        <end position="231"/>
    </location>
</feature>
<dbReference type="Pfam" id="PF03732">
    <property type="entry name" value="Retrotrans_gag"/>
    <property type="match status" value="1"/>
</dbReference>
<dbReference type="InterPro" id="IPR005162">
    <property type="entry name" value="Retrotrans_gag_dom"/>
</dbReference>
<protein>
    <recommendedName>
        <fullName evidence="2">Retrotransposon gag domain-containing protein</fullName>
    </recommendedName>
</protein>
<proteinExistence type="predicted"/>